<name>A0ABW9IKC3_STRGJ</name>
<evidence type="ECO:0000313" key="2">
    <source>
        <dbReference type="Proteomes" id="UP001631993"/>
    </source>
</evidence>
<accession>A0ABW9IKC3</accession>
<protein>
    <submittedName>
        <fullName evidence="1">Uncharacterized protein</fullName>
    </submittedName>
</protein>
<reference evidence="1 2" key="1">
    <citation type="submission" date="2024-12" db="EMBL/GenBank/DDBJ databases">
        <title>Forecasting of Potato common scab and diversities of Pathogenic streptomyces spp. in china.</title>
        <authorList>
            <person name="Handique U."/>
            <person name="Wu J."/>
        </authorList>
    </citation>
    <scope>NUCLEOTIDE SEQUENCE [LARGE SCALE GENOMIC DNA]</scope>
    <source>
        <strain evidence="1 2">ZRIMU1585</strain>
    </source>
</reference>
<sequence length="81" mass="8934">MPQDADEIRIPETTAGQAWPARTQTVSFIGSACVITGADDFELDDLNLVRHTFPDRHVTLDGDVITVWPTSPPDYTRTPPP</sequence>
<dbReference type="RefSeq" id="WP_369280617.1">
    <property type="nucleotide sequence ID" value="NZ_JBJVMW010000025.1"/>
</dbReference>
<dbReference type="Proteomes" id="UP001631993">
    <property type="component" value="Unassembled WGS sequence"/>
</dbReference>
<evidence type="ECO:0000313" key="1">
    <source>
        <dbReference type="EMBL" id="MFM9648939.1"/>
    </source>
</evidence>
<comment type="caution">
    <text evidence="1">The sequence shown here is derived from an EMBL/GenBank/DDBJ whole genome shotgun (WGS) entry which is preliminary data.</text>
</comment>
<dbReference type="EMBL" id="JBJVNE010000011">
    <property type="protein sequence ID" value="MFM9648939.1"/>
    <property type="molecule type" value="Genomic_DNA"/>
</dbReference>
<proteinExistence type="predicted"/>
<keyword evidence="2" id="KW-1185">Reference proteome</keyword>
<organism evidence="1 2">
    <name type="scientific">Streptomyces galilaeus</name>
    <dbReference type="NCBI Taxonomy" id="33899"/>
    <lineage>
        <taxon>Bacteria</taxon>
        <taxon>Bacillati</taxon>
        <taxon>Actinomycetota</taxon>
        <taxon>Actinomycetes</taxon>
        <taxon>Kitasatosporales</taxon>
        <taxon>Streptomycetaceae</taxon>
        <taxon>Streptomyces</taxon>
    </lineage>
</organism>
<gene>
    <name evidence="1" type="ORF">ACKI1S_22660</name>
</gene>